<evidence type="ECO:0000313" key="2">
    <source>
        <dbReference type="Proteomes" id="UP001201985"/>
    </source>
</evidence>
<proteinExistence type="predicted"/>
<sequence length="405" mass="41680">MMAVLAPGFIASGQALRLVGSGYADRLQHSRAGAALVQASSGGFETANQDTPRFQGAARRLLVEEARSNFLRNPRGEGATPGSGSARLPEYWQIDGTVPGITVLATGVEDGLPFVEVRFTGSSTFAIRFDAANPLTAISGQSYASSFFLRLTGGSLSNLLIQNNFITGGSAQSSLAVTPVDQSLGRQRTTWIWTHSGSATSLVNRLRFQAGGSFDVTLRIAAPQLEIGATATSPILPPAGTMAMTTRAADQPFWDHPLAFNAAGTLLLQAQLPQAAPAGLEQGLLQLDDGTDQNRLVLCNAAGGSSVQGFPVIGGAALAALSAGDMVPGQPFRIALAWSPAGLALCLNGAAVQSTSSSMPAALNRLLVGHASAALNKAANGEIAELHLSAARLPDSHLRAMTAAA</sequence>
<comment type="caution">
    <text evidence="1">The sequence shown here is derived from an EMBL/GenBank/DDBJ whole genome shotgun (WGS) entry which is preliminary data.</text>
</comment>
<gene>
    <name evidence="1" type="ORF">MON41_11090</name>
</gene>
<accession>A0ABS9W5W4</accession>
<evidence type="ECO:0000313" key="1">
    <source>
        <dbReference type="EMBL" id="MCI0754300.1"/>
    </source>
</evidence>
<dbReference type="RefSeq" id="WP_120005928.1">
    <property type="nucleotide sequence ID" value="NZ_JALBUU010000004.1"/>
</dbReference>
<organism evidence="1 2">
    <name type="scientific">Teichococcus vastitatis</name>
    <dbReference type="NCBI Taxonomy" id="2307076"/>
    <lineage>
        <taxon>Bacteria</taxon>
        <taxon>Pseudomonadati</taxon>
        <taxon>Pseudomonadota</taxon>
        <taxon>Alphaproteobacteria</taxon>
        <taxon>Acetobacterales</taxon>
        <taxon>Roseomonadaceae</taxon>
        <taxon>Roseomonas</taxon>
    </lineage>
</organism>
<reference evidence="1 2" key="1">
    <citation type="submission" date="2022-03" db="EMBL/GenBank/DDBJ databases">
        <title>Complete genome analysis of Roseomonas KG 17.1 : a prolific producer of plant growth promoters.</title>
        <authorList>
            <person name="Saadouli I."/>
            <person name="Najjari A."/>
            <person name="Mosbah A."/>
            <person name="Ouzari H.I."/>
        </authorList>
    </citation>
    <scope>NUCLEOTIDE SEQUENCE [LARGE SCALE GENOMIC DNA]</scope>
    <source>
        <strain evidence="1 2">KG17-1</strain>
    </source>
</reference>
<dbReference type="Proteomes" id="UP001201985">
    <property type="component" value="Unassembled WGS sequence"/>
</dbReference>
<protein>
    <submittedName>
        <fullName evidence="1">Uncharacterized protein</fullName>
    </submittedName>
</protein>
<keyword evidence="2" id="KW-1185">Reference proteome</keyword>
<dbReference type="EMBL" id="JALBUU010000004">
    <property type="protein sequence ID" value="MCI0754300.1"/>
    <property type="molecule type" value="Genomic_DNA"/>
</dbReference>
<name>A0ABS9W5W4_9PROT</name>